<sequence length="1119" mass="124118">MSGNNNFNDPRNQQFRQHIPGQVPPFIDPRAPNMAPGRHPIPPIRFPGQQPQQPHFPGQPQHPQFPGQPQHPQFPGQPGFNNRPVPGAPPLVHQPNQFQNMHQKQFHPVPTPSFSTIMQAQNMFPPRTSSGSSSNSTSTVTSPTQPPSRKLPPVPGDNSSSGIENRSTDSLRSGFQEIKKKVDELKASHEEESIYEKSMKKGVDLVLEASVVATANSTVIQKGISAATDAINGSAKGIVCDIEKNPILNHLIQLADKLVDVGKTVPFIAPAFVIIKVIIDIEQKAKEADAKCTDLLERINFMVSNITVLEKVKVIDPLRAVIEKMNDILKQAASLIEAYRKQGAIARRLNMSNNQNFISMAGKITSCTQDLMLSLQIQQTGDISVLTRSVPLDTQDVEAQNFVKSHGGQSVVNSDPALVEEFAKKMQLAMSDQVMDQMQSNMEDILEENQSRIEELLKENSSNTIAETIKALAADVREREAEQRLICLQCDKEYRESANGPEACSFHRTNEQGGSYPCCGNKAPCKFSNHRSVHHCEYPYTNFFDYAYSITGYCDTVDQWAEINEKDMVTNEIQKASISKLVRWRSRQERISKPMMVIHVGRIYFDDPYYFQAFDAEDLKAANTKVRGTGNTLIFKSTESDSEYAMAEWTRDDAGDINGVKLSCKVSTSETATVKVVPLDIKTVSPSGEVQTLSKSKFKLYKPAESYKLPENHHVGHILRSTALREVREFKTKTKLPLVVAPQGKMKANTEGQFVRNNADKFQGTLRIFNKSPPNSQTYVTLASCKAEYRLVGESEYKEVETLNLGNDVKFPMSIAPTQSLDVPFEAIVPRGEAQAALKSNCWYWAMVALHNPIRIRLTFKDIEDEECVLVQEYIHQPSKRMATKDEEKDLLFLHIDDSLDGTRSAVRITKANSDDHVINVNGNSLSVDDLNKIVYNAGKSGVTEVDLGYGRDNGTYKWNAWALVDLNCQRVYGFKVLLTVGSSRTKKTTAALGYASCPLYGEEEGEELEERPIQYAVEEAIFPELEPEDPIDVVVDDDVDDEKIVIPAKSIEPVVAVAAAASSSVTAAISEVSKATSSLDTAVFSSSMASLEKRLESLDTNVARMANALEKLVVILSQ</sequence>
<feature type="compositionally biased region" description="Low complexity" evidence="1">
    <location>
        <begin position="125"/>
        <end position="143"/>
    </location>
</feature>
<feature type="compositionally biased region" description="Polar residues" evidence="1">
    <location>
        <begin position="1"/>
        <end position="16"/>
    </location>
</feature>
<dbReference type="CDD" id="cd21037">
    <property type="entry name" value="MLKL_NTD"/>
    <property type="match status" value="1"/>
</dbReference>
<feature type="region of interest" description="Disordered" evidence="1">
    <location>
        <begin position="1"/>
        <end position="95"/>
    </location>
</feature>
<accession>A0A9P6T1C0</accession>
<dbReference type="Gene3D" id="1.20.930.20">
    <property type="entry name" value="Adaptor protein Cbl, N-terminal domain"/>
    <property type="match status" value="1"/>
</dbReference>
<gene>
    <name evidence="2" type="ORF">BGZ80_008077</name>
</gene>
<dbReference type="InterPro" id="IPR036537">
    <property type="entry name" value="Adaptor_Cbl_N_dom_sf"/>
</dbReference>
<name>A0A9P6T1C0_9FUNG</name>
<evidence type="ECO:0000256" key="1">
    <source>
        <dbReference type="SAM" id="MobiDB-lite"/>
    </source>
</evidence>
<organism evidence="2 3">
    <name type="scientific">Entomortierella chlamydospora</name>
    <dbReference type="NCBI Taxonomy" id="101097"/>
    <lineage>
        <taxon>Eukaryota</taxon>
        <taxon>Fungi</taxon>
        <taxon>Fungi incertae sedis</taxon>
        <taxon>Mucoromycota</taxon>
        <taxon>Mortierellomycotina</taxon>
        <taxon>Mortierellomycetes</taxon>
        <taxon>Mortierellales</taxon>
        <taxon>Mortierellaceae</taxon>
        <taxon>Entomortierella</taxon>
    </lineage>
</organism>
<comment type="caution">
    <text evidence="2">The sequence shown here is derived from an EMBL/GenBank/DDBJ whole genome shotgun (WGS) entry which is preliminary data.</text>
</comment>
<dbReference type="OrthoDB" id="61437at2759"/>
<evidence type="ECO:0000313" key="3">
    <source>
        <dbReference type="Proteomes" id="UP000703661"/>
    </source>
</evidence>
<reference evidence="2" key="1">
    <citation type="journal article" date="2020" name="Fungal Divers.">
        <title>Resolving the Mortierellaceae phylogeny through synthesis of multi-gene phylogenetics and phylogenomics.</title>
        <authorList>
            <person name="Vandepol N."/>
            <person name="Liber J."/>
            <person name="Desiro A."/>
            <person name="Na H."/>
            <person name="Kennedy M."/>
            <person name="Barry K."/>
            <person name="Grigoriev I.V."/>
            <person name="Miller A.N."/>
            <person name="O'Donnell K."/>
            <person name="Stajich J.E."/>
            <person name="Bonito G."/>
        </authorList>
    </citation>
    <scope>NUCLEOTIDE SEQUENCE</scope>
    <source>
        <strain evidence="2">NRRL 2769</strain>
    </source>
</reference>
<feature type="region of interest" description="Disordered" evidence="1">
    <location>
        <begin position="123"/>
        <end position="172"/>
    </location>
</feature>
<proteinExistence type="predicted"/>
<dbReference type="EMBL" id="JAAAID010000428">
    <property type="protein sequence ID" value="KAG0017637.1"/>
    <property type="molecule type" value="Genomic_DNA"/>
</dbReference>
<feature type="compositionally biased region" description="Polar residues" evidence="1">
    <location>
        <begin position="157"/>
        <end position="172"/>
    </location>
</feature>
<protein>
    <submittedName>
        <fullName evidence="2">Uncharacterized protein</fullName>
    </submittedName>
</protein>
<dbReference type="Proteomes" id="UP000703661">
    <property type="component" value="Unassembled WGS sequence"/>
</dbReference>
<feature type="compositionally biased region" description="Low complexity" evidence="1">
    <location>
        <begin position="46"/>
        <end position="80"/>
    </location>
</feature>
<keyword evidence="3" id="KW-1185">Reference proteome</keyword>
<dbReference type="InterPro" id="IPR059179">
    <property type="entry name" value="MLKL-like_MCAfunc"/>
</dbReference>
<dbReference type="AlphaFoldDB" id="A0A9P6T1C0"/>
<evidence type="ECO:0000313" key="2">
    <source>
        <dbReference type="EMBL" id="KAG0017637.1"/>
    </source>
</evidence>
<feature type="compositionally biased region" description="Pro residues" evidence="1">
    <location>
        <begin position="144"/>
        <end position="155"/>
    </location>
</feature>
<dbReference type="GO" id="GO:0007166">
    <property type="term" value="P:cell surface receptor signaling pathway"/>
    <property type="evidence" value="ECO:0007669"/>
    <property type="project" value="InterPro"/>
</dbReference>